<evidence type="ECO:0000313" key="4">
    <source>
        <dbReference type="EMBL" id="KAJ7377930.1"/>
    </source>
</evidence>
<keyword evidence="1" id="KW-0547">Nucleotide-binding</keyword>
<gene>
    <name evidence="4" type="primary">IQCA1_1</name>
    <name evidence="4" type="ORF">OS493_025825</name>
</gene>
<reference evidence="4" key="1">
    <citation type="submission" date="2023-01" db="EMBL/GenBank/DDBJ databases">
        <title>Genome assembly of the deep-sea coral Lophelia pertusa.</title>
        <authorList>
            <person name="Herrera S."/>
            <person name="Cordes E."/>
        </authorList>
    </citation>
    <scope>NUCLEOTIDE SEQUENCE</scope>
    <source>
        <strain evidence="4">USNM1676648</strain>
        <tissue evidence="4">Polyp</tissue>
    </source>
</reference>
<keyword evidence="4" id="KW-0808">Transferase</keyword>
<dbReference type="EMBL" id="MU826371">
    <property type="protein sequence ID" value="KAJ7377930.1"/>
    <property type="molecule type" value="Genomic_DNA"/>
</dbReference>
<evidence type="ECO:0000256" key="1">
    <source>
        <dbReference type="ARBA" id="ARBA00022741"/>
    </source>
</evidence>
<sequence length="144" mass="16151">MARLKPFCGMYQKILLLPRPDYASRFLLWKTLVTRCGGRVTEALDASSLAKITDGYTPGHMVQAIQQILTERRIQQLSKRPISAVEFVAPLARIDPIYKEEEEAFKTWYGKTPLGKKRAKAAAGDDEGDKKGKKGKKGGKKKKK</sequence>
<dbReference type="PANTHER" id="PTHR14690">
    <property type="entry name" value="IQ MOTIF CONTAINING WITH AAA DOMAIN 1"/>
    <property type="match status" value="1"/>
</dbReference>
<keyword evidence="5" id="KW-1185">Reference proteome</keyword>
<comment type="caution">
    <text evidence="4">The sequence shown here is derived from an EMBL/GenBank/DDBJ whole genome shotgun (WGS) entry which is preliminary data.</text>
</comment>
<organism evidence="4 5">
    <name type="scientific">Desmophyllum pertusum</name>
    <dbReference type="NCBI Taxonomy" id="174260"/>
    <lineage>
        <taxon>Eukaryota</taxon>
        <taxon>Metazoa</taxon>
        <taxon>Cnidaria</taxon>
        <taxon>Anthozoa</taxon>
        <taxon>Hexacorallia</taxon>
        <taxon>Scleractinia</taxon>
        <taxon>Caryophylliina</taxon>
        <taxon>Caryophylliidae</taxon>
        <taxon>Desmophyllum</taxon>
    </lineage>
</organism>
<proteinExistence type="predicted"/>
<dbReference type="Proteomes" id="UP001163046">
    <property type="component" value="Unassembled WGS sequence"/>
</dbReference>
<feature type="compositionally biased region" description="Basic residues" evidence="3">
    <location>
        <begin position="131"/>
        <end position="144"/>
    </location>
</feature>
<feature type="region of interest" description="Disordered" evidence="3">
    <location>
        <begin position="115"/>
        <end position="144"/>
    </location>
</feature>
<keyword evidence="4" id="KW-0012">Acyltransferase</keyword>
<dbReference type="OrthoDB" id="3046016at2759"/>
<keyword evidence="2" id="KW-0067">ATP-binding</keyword>
<evidence type="ECO:0000256" key="3">
    <source>
        <dbReference type="SAM" id="MobiDB-lite"/>
    </source>
</evidence>
<evidence type="ECO:0000313" key="5">
    <source>
        <dbReference type="Proteomes" id="UP001163046"/>
    </source>
</evidence>
<dbReference type="InterPro" id="IPR052267">
    <property type="entry name" value="N-DRC_Component"/>
</dbReference>
<dbReference type="AlphaFoldDB" id="A0A9W9ZAN5"/>
<evidence type="ECO:0000256" key="2">
    <source>
        <dbReference type="ARBA" id="ARBA00022840"/>
    </source>
</evidence>
<accession>A0A9W9ZAN5</accession>
<dbReference type="GO" id="GO:0005524">
    <property type="term" value="F:ATP binding"/>
    <property type="evidence" value="ECO:0007669"/>
    <property type="project" value="UniProtKB-KW"/>
</dbReference>
<protein>
    <submittedName>
        <fullName evidence="4">Dynein regulatory complex protein 11</fullName>
        <ecNumber evidence="4">2.3.1.85</ecNumber>
    </submittedName>
</protein>
<dbReference type="FunFam" id="1.10.8.60:FF:000064">
    <property type="entry name" value="IQ motif containing with AAA domain 1"/>
    <property type="match status" value="1"/>
</dbReference>
<name>A0A9W9ZAN5_9CNID</name>
<dbReference type="GO" id="GO:0004312">
    <property type="term" value="F:fatty acid synthase activity"/>
    <property type="evidence" value="ECO:0007669"/>
    <property type="project" value="UniProtKB-EC"/>
</dbReference>
<dbReference type="EC" id="2.3.1.85" evidence="4"/>
<dbReference type="PANTHER" id="PTHR14690:SF0">
    <property type="entry name" value="IQ MOTIF CONTAINING WITH AAA DOMAIN 1"/>
    <property type="match status" value="1"/>
</dbReference>